<dbReference type="OrthoDB" id="3357519at2759"/>
<dbReference type="InterPro" id="IPR036047">
    <property type="entry name" value="F-box-like_dom_sf"/>
</dbReference>
<evidence type="ECO:0000313" key="2">
    <source>
        <dbReference type="EMBL" id="KAF5327583.1"/>
    </source>
</evidence>
<proteinExistence type="predicted"/>
<organism evidence="2 3">
    <name type="scientific">Psilocybe cf. subviscida</name>
    <dbReference type="NCBI Taxonomy" id="2480587"/>
    <lineage>
        <taxon>Eukaryota</taxon>
        <taxon>Fungi</taxon>
        <taxon>Dikarya</taxon>
        <taxon>Basidiomycota</taxon>
        <taxon>Agaricomycotina</taxon>
        <taxon>Agaricomycetes</taxon>
        <taxon>Agaricomycetidae</taxon>
        <taxon>Agaricales</taxon>
        <taxon>Agaricineae</taxon>
        <taxon>Strophariaceae</taxon>
        <taxon>Psilocybe</taxon>
    </lineage>
</organism>
<keyword evidence="3" id="KW-1185">Reference proteome</keyword>
<comment type="caution">
    <text evidence="2">The sequence shown here is derived from an EMBL/GenBank/DDBJ whole genome shotgun (WGS) entry which is preliminary data.</text>
</comment>
<dbReference type="SUPFAM" id="SSF81383">
    <property type="entry name" value="F-box domain"/>
    <property type="match status" value="1"/>
</dbReference>
<feature type="region of interest" description="Disordered" evidence="1">
    <location>
        <begin position="1"/>
        <end position="25"/>
    </location>
</feature>
<sequence>MAASRQVRKPSNYNAPLLSPSTSVPHSGCGLPSLGFFQLFRSRRRKNGRRSAGSQKPNSSSSSFSTPVRKVILLPTEIIARIFLCFTSDPTQPSQTPNIKSFDESVKQPLILSHVCKHWRYVALGTPILWSSIYITRDLHPNLLHLFLRRTLGFPLAVYIDGTHHPSQYDATTVSQPHSLYLFQRALPTGEQSRIVRCMMLLRKSFHRCVKMDATLDTMSAFAFLDMLNPAPGPQSKARRKRGALNLAEVAVCMTDRTASSALLLYRVLDCLHTIALSTPSFQTLHWESARPLSVQKDLILHPIWSQLKTIHIRTKMSSRDCALLLRTISPFPTAKVVHAARPANHGTAEPQDFISRTSARGVKQLRPRLAAFHASVVAFPPDTCIPSDGPVMQSTRGDALSLIHRRDYL</sequence>
<protein>
    <recommendedName>
        <fullName evidence="4">F-box domain-containing protein</fullName>
    </recommendedName>
</protein>
<name>A0A8H5F8Z0_9AGAR</name>
<dbReference type="Proteomes" id="UP000567179">
    <property type="component" value="Unassembled WGS sequence"/>
</dbReference>
<gene>
    <name evidence="2" type="ORF">D9619_004652</name>
</gene>
<accession>A0A8H5F8Z0</accession>
<dbReference type="AlphaFoldDB" id="A0A8H5F8Z0"/>
<dbReference type="EMBL" id="JAACJJ010000014">
    <property type="protein sequence ID" value="KAF5327583.1"/>
    <property type="molecule type" value="Genomic_DNA"/>
</dbReference>
<feature type="compositionally biased region" description="Polar residues" evidence="1">
    <location>
        <begin position="9"/>
        <end position="25"/>
    </location>
</feature>
<dbReference type="Gene3D" id="1.20.1280.50">
    <property type="match status" value="1"/>
</dbReference>
<evidence type="ECO:0000256" key="1">
    <source>
        <dbReference type="SAM" id="MobiDB-lite"/>
    </source>
</evidence>
<evidence type="ECO:0000313" key="3">
    <source>
        <dbReference type="Proteomes" id="UP000567179"/>
    </source>
</evidence>
<evidence type="ECO:0008006" key="4">
    <source>
        <dbReference type="Google" id="ProtNLM"/>
    </source>
</evidence>
<reference evidence="2 3" key="1">
    <citation type="journal article" date="2020" name="ISME J.">
        <title>Uncovering the hidden diversity of litter-decomposition mechanisms in mushroom-forming fungi.</title>
        <authorList>
            <person name="Floudas D."/>
            <person name="Bentzer J."/>
            <person name="Ahren D."/>
            <person name="Johansson T."/>
            <person name="Persson P."/>
            <person name="Tunlid A."/>
        </authorList>
    </citation>
    <scope>NUCLEOTIDE SEQUENCE [LARGE SCALE GENOMIC DNA]</scope>
    <source>
        <strain evidence="2 3">CBS 101986</strain>
    </source>
</reference>